<evidence type="ECO:0000313" key="4">
    <source>
        <dbReference type="Proteomes" id="UP001498476"/>
    </source>
</evidence>
<organism evidence="3 4">
    <name type="scientific">Neonectria punicea</name>
    <dbReference type="NCBI Taxonomy" id="979145"/>
    <lineage>
        <taxon>Eukaryota</taxon>
        <taxon>Fungi</taxon>
        <taxon>Dikarya</taxon>
        <taxon>Ascomycota</taxon>
        <taxon>Pezizomycotina</taxon>
        <taxon>Sordariomycetes</taxon>
        <taxon>Hypocreomycetidae</taxon>
        <taxon>Hypocreales</taxon>
        <taxon>Nectriaceae</taxon>
        <taxon>Neonectria</taxon>
    </lineage>
</organism>
<gene>
    <name evidence="3" type="ORF">QQX98_007046</name>
</gene>
<dbReference type="Pfam" id="PF13391">
    <property type="entry name" value="HNH_2"/>
    <property type="match status" value="1"/>
</dbReference>
<accession>A0ABR1GZ30</accession>
<protein>
    <recommendedName>
        <fullName evidence="2">HNH nuclease domain-containing protein</fullName>
    </recommendedName>
</protein>
<feature type="domain" description="HNH nuclease" evidence="2">
    <location>
        <begin position="148"/>
        <end position="212"/>
    </location>
</feature>
<evidence type="ECO:0000259" key="2">
    <source>
        <dbReference type="Pfam" id="PF13391"/>
    </source>
</evidence>
<dbReference type="Proteomes" id="UP001498476">
    <property type="component" value="Unassembled WGS sequence"/>
</dbReference>
<keyword evidence="4" id="KW-1185">Reference proteome</keyword>
<name>A0ABR1GZ30_9HYPO</name>
<evidence type="ECO:0000313" key="3">
    <source>
        <dbReference type="EMBL" id="KAK7414103.1"/>
    </source>
</evidence>
<dbReference type="InterPro" id="IPR003615">
    <property type="entry name" value="HNH_nuc"/>
</dbReference>
<reference evidence="3 4" key="1">
    <citation type="journal article" date="2025" name="Microbiol. Resour. Announc.">
        <title>Draft genome sequences for Neonectria magnoliae and Neonectria punicea, canker pathogens of Liriodendron tulipifera and Acer saccharum in West Virginia.</title>
        <authorList>
            <person name="Petronek H.M."/>
            <person name="Kasson M.T."/>
            <person name="Metheny A.M."/>
            <person name="Stauder C.M."/>
            <person name="Lovett B."/>
            <person name="Lynch S.C."/>
            <person name="Garnas J.R."/>
            <person name="Kasson L.R."/>
            <person name="Stajich J.E."/>
        </authorList>
    </citation>
    <scope>NUCLEOTIDE SEQUENCE [LARGE SCALE GENOMIC DNA]</scope>
    <source>
        <strain evidence="3 4">NRRL 64653</strain>
    </source>
</reference>
<feature type="compositionally biased region" description="Basic and acidic residues" evidence="1">
    <location>
        <begin position="381"/>
        <end position="390"/>
    </location>
</feature>
<comment type="caution">
    <text evidence="3">The sequence shown here is derived from an EMBL/GenBank/DDBJ whole genome shotgun (WGS) entry which is preliminary data.</text>
</comment>
<evidence type="ECO:0000256" key="1">
    <source>
        <dbReference type="SAM" id="MobiDB-lite"/>
    </source>
</evidence>
<proteinExistence type="predicted"/>
<feature type="compositionally biased region" description="Polar residues" evidence="1">
    <location>
        <begin position="325"/>
        <end position="338"/>
    </location>
</feature>
<feature type="region of interest" description="Disordered" evidence="1">
    <location>
        <begin position="297"/>
        <end position="415"/>
    </location>
</feature>
<sequence>MTSGEPEGPALSLKRRRPAPAPQANGVVFFLHPGYPDPKNVLLSLPALDSGGIHHETARIACAVLADCNWNGFFSLTRDGPRLLAGPDDILTQNRYYFRIEGDDKYAAVPSFDNFRCPSTLPPSWSDNSSAPIQASLTHDVGKRDQTCRITGSLIPNETAHIIPAAQSDWWVRNNMFMHTRPQSFDTRCASNTILLRRDLHKMWDDHRFCIVPKAGEWVVHMLWDCPTAELQDEYHNLELQPLRGVSRYFLLCRFALAMLSHSVFLNQLVPRELVTITESGPPKVYLASTEECRRLFNNRTNSRTPSPKKRQRSAQGEPEDAEDSGTSSGSELETQPESSDEDEPKRGRPQKRRWSPEMDDVLAGYCRHGYSKQEVPVQVDSRDDGDLSLKRLRPSIGHSRLQTPPIDNPARVFL</sequence>
<dbReference type="EMBL" id="JAZAVJ010000111">
    <property type="protein sequence ID" value="KAK7414103.1"/>
    <property type="molecule type" value="Genomic_DNA"/>
</dbReference>